<evidence type="ECO:0000313" key="3">
    <source>
        <dbReference type="Proteomes" id="UP000182692"/>
    </source>
</evidence>
<feature type="domain" description="Endonuclease/exonuclease/phosphatase" evidence="1">
    <location>
        <begin position="7"/>
        <end position="333"/>
    </location>
</feature>
<keyword evidence="2" id="KW-0255">Endonuclease</keyword>
<reference evidence="2 3" key="1">
    <citation type="submission" date="2016-10" db="EMBL/GenBank/DDBJ databases">
        <authorList>
            <person name="de Groot N.N."/>
        </authorList>
    </citation>
    <scope>NUCLEOTIDE SEQUENCE [LARGE SCALE GENOMIC DNA]</scope>
    <source>
        <strain evidence="2 3">DSM 15893</strain>
    </source>
</reference>
<dbReference type="RefSeq" id="WP_017009234.1">
    <property type="nucleotide sequence ID" value="NZ_FOWR01000022.1"/>
</dbReference>
<dbReference type="OrthoDB" id="833328at2"/>
<protein>
    <submittedName>
        <fullName evidence="2">Endonuclease/Exonuclease/phosphatase family protein</fullName>
    </submittedName>
</protein>
<dbReference type="GO" id="GO:0004527">
    <property type="term" value="F:exonuclease activity"/>
    <property type="evidence" value="ECO:0007669"/>
    <property type="project" value="UniProtKB-KW"/>
</dbReference>
<dbReference type="Gene3D" id="3.60.10.10">
    <property type="entry name" value="Endonuclease/exonuclease/phosphatase"/>
    <property type="match status" value="1"/>
</dbReference>
<gene>
    <name evidence="2" type="ORF">SAMN03084138_02953</name>
</gene>
<dbReference type="GeneID" id="35870448"/>
<dbReference type="STRING" id="1121869.SAMN03084138_02953"/>
<dbReference type="AlphaFoldDB" id="A0A1I5SQN0"/>
<dbReference type="GO" id="GO:0004519">
    <property type="term" value="F:endonuclease activity"/>
    <property type="evidence" value="ECO:0007669"/>
    <property type="project" value="UniProtKB-KW"/>
</dbReference>
<dbReference type="PANTHER" id="PTHR14859:SF15">
    <property type="entry name" value="ENDONUCLEASE_EXONUCLEASE_PHOSPHATASE DOMAIN-CONTAINING PROTEIN"/>
    <property type="match status" value="1"/>
</dbReference>
<proteinExistence type="predicted"/>
<organism evidence="2 3">
    <name type="scientific">Enterovibrio norvegicus DSM 15893</name>
    <dbReference type="NCBI Taxonomy" id="1121869"/>
    <lineage>
        <taxon>Bacteria</taxon>
        <taxon>Pseudomonadati</taxon>
        <taxon>Pseudomonadota</taxon>
        <taxon>Gammaproteobacteria</taxon>
        <taxon>Vibrionales</taxon>
        <taxon>Vibrionaceae</taxon>
        <taxon>Enterovibrio</taxon>
    </lineage>
</organism>
<dbReference type="Pfam" id="PF03372">
    <property type="entry name" value="Exo_endo_phos"/>
    <property type="match status" value="1"/>
</dbReference>
<dbReference type="InterPro" id="IPR051916">
    <property type="entry name" value="GPI-anchor_lipid_remodeler"/>
</dbReference>
<dbReference type="EMBL" id="FOWR01000022">
    <property type="protein sequence ID" value="SFP72596.1"/>
    <property type="molecule type" value="Genomic_DNA"/>
</dbReference>
<evidence type="ECO:0000259" key="1">
    <source>
        <dbReference type="Pfam" id="PF03372"/>
    </source>
</evidence>
<dbReference type="GO" id="GO:0016020">
    <property type="term" value="C:membrane"/>
    <property type="evidence" value="ECO:0007669"/>
    <property type="project" value="GOC"/>
</dbReference>
<dbReference type="Proteomes" id="UP000182692">
    <property type="component" value="Unassembled WGS sequence"/>
</dbReference>
<accession>A0A1I5SQN0</accession>
<sequence length="343" mass="37216">MDIRFGTFNLYQFAAPPVAWYAPQNTYSDSDWLDKKAWVAAQLDTMACDVVGFQEVFSPDELEALVNAAGYPHFAVVDTPAKGDDGDNVYVGPVVAIASKFPLVSAEKVSFNDNSSQHLPLKEDTDFSRTPIRAEVQIDGAANAIVYVAHFKSKRPVSIPSDVCDNAGWNERVLAAMQARSIGNVASMLQRGAEASELYENISKDLHASSETPVVLLGDLNDSIHSIAIEALSNRGRVYDIDGVAWADLPIEAKVASYKLKLYDAFDMAPNPDGTPRTPTHYHRGEGGTLDYVFVSNALNEKNNSAAGRVSGFDVYDAHLKNDGVGNKKQSDHAQVVATVAFN</sequence>
<dbReference type="InterPro" id="IPR005135">
    <property type="entry name" value="Endo/exonuclease/phosphatase"/>
</dbReference>
<keyword evidence="2" id="KW-0378">Hydrolase</keyword>
<dbReference type="GO" id="GO:0006506">
    <property type="term" value="P:GPI anchor biosynthetic process"/>
    <property type="evidence" value="ECO:0007669"/>
    <property type="project" value="TreeGrafter"/>
</dbReference>
<keyword evidence="2" id="KW-0269">Exonuclease</keyword>
<evidence type="ECO:0000313" key="2">
    <source>
        <dbReference type="EMBL" id="SFP72596.1"/>
    </source>
</evidence>
<keyword evidence="2" id="KW-0540">Nuclease</keyword>
<dbReference type="InterPro" id="IPR036691">
    <property type="entry name" value="Endo/exonu/phosph_ase_sf"/>
</dbReference>
<dbReference type="SUPFAM" id="SSF56219">
    <property type="entry name" value="DNase I-like"/>
    <property type="match status" value="1"/>
</dbReference>
<name>A0A1I5SQN0_9GAMM</name>
<dbReference type="PANTHER" id="PTHR14859">
    <property type="entry name" value="CALCOFLUOR WHITE HYPERSENSITIVE PROTEIN PRECURSOR"/>
    <property type="match status" value="1"/>
</dbReference>